<dbReference type="PANTHER" id="PTHR38342:SF1">
    <property type="entry name" value="SLR5037 PROTEIN"/>
    <property type="match status" value="1"/>
</dbReference>
<feature type="domain" description="DUF302" evidence="1">
    <location>
        <begin position="37"/>
        <end position="100"/>
    </location>
</feature>
<dbReference type="RefSeq" id="WP_055423766.1">
    <property type="nucleotide sequence ID" value="NZ_CYHH01000008.1"/>
</dbReference>
<dbReference type="Gene3D" id="3.30.310.70">
    <property type="entry name" value="TT1751-like domain"/>
    <property type="match status" value="1"/>
</dbReference>
<dbReference type="InterPro" id="IPR016796">
    <property type="entry name" value="UCP021774"/>
</dbReference>
<organism evidence="2 3">
    <name type="scientific">Tepidiphilus thermophilus</name>
    <dbReference type="NCBI Taxonomy" id="876478"/>
    <lineage>
        <taxon>Bacteria</taxon>
        <taxon>Pseudomonadati</taxon>
        <taxon>Pseudomonadota</taxon>
        <taxon>Hydrogenophilia</taxon>
        <taxon>Hydrogenophilales</taxon>
        <taxon>Hydrogenophilaceae</taxon>
        <taxon>Tepidiphilus</taxon>
    </lineage>
</organism>
<evidence type="ECO:0000313" key="3">
    <source>
        <dbReference type="Proteomes" id="UP000182108"/>
    </source>
</evidence>
<protein>
    <submittedName>
        <fullName evidence="2">Uncharacterized conserved protein, DUF302 family</fullName>
    </submittedName>
</protein>
<evidence type="ECO:0000259" key="1">
    <source>
        <dbReference type="Pfam" id="PF03625"/>
    </source>
</evidence>
<accession>A0A0K6IWP9</accession>
<dbReference type="OrthoDB" id="9791067at2"/>
<proteinExistence type="predicted"/>
<name>A0A0K6IWP9_9PROT</name>
<sequence>MDIKYGFGKTVELTFDQAIERVTQALQAEGFGVLADIDVAGAMKKKLNQDMPPYRILGACNPPLAHRALTAEPSIGLLLPCNVVVRQDDTGKVHVEFMDPNAVLDLVNKPEITQLASEVRQRLERVMQAL</sequence>
<dbReference type="PIRSF" id="PIRSF021774">
    <property type="entry name" value="UCP021774"/>
    <property type="match status" value="1"/>
</dbReference>
<evidence type="ECO:0000313" key="2">
    <source>
        <dbReference type="EMBL" id="CUB07479.1"/>
    </source>
</evidence>
<reference evidence="3" key="1">
    <citation type="submission" date="2015-08" db="EMBL/GenBank/DDBJ databases">
        <authorList>
            <person name="Babu N.S."/>
            <person name="Beckwith C.J."/>
            <person name="Beseler K.G."/>
            <person name="Brison A."/>
            <person name="Carone J.V."/>
            <person name="Caskin T.P."/>
            <person name="Diamond M."/>
            <person name="Durham M.E."/>
            <person name="Foxe J.M."/>
            <person name="Go M."/>
            <person name="Henderson B.A."/>
            <person name="Jones I.B."/>
            <person name="McGettigan J.A."/>
            <person name="Micheletti S.J."/>
            <person name="Nasrallah M.E."/>
            <person name="Ortiz D."/>
            <person name="Piller C.R."/>
            <person name="Privatt S.R."/>
            <person name="Schneider S.L."/>
            <person name="Sharp S."/>
            <person name="Smith T.C."/>
            <person name="Stanton J.D."/>
            <person name="Ullery H.E."/>
            <person name="Wilson R.J."/>
            <person name="Serrano M.G."/>
            <person name="Buck G."/>
            <person name="Lee V."/>
            <person name="Wang Y."/>
            <person name="Carvalho R."/>
            <person name="Voegtly L."/>
            <person name="Shi R."/>
            <person name="Duckworth R."/>
            <person name="Johnson A."/>
            <person name="Loviza R."/>
            <person name="Walstead R."/>
            <person name="Shah Z."/>
            <person name="Kiflezghi M."/>
            <person name="Wade K."/>
            <person name="Ball S.L."/>
            <person name="Bradley K.W."/>
            <person name="Asai D.J."/>
            <person name="Bowman C.A."/>
            <person name="Russell D.A."/>
            <person name="Pope W.H."/>
            <person name="Jacobs-Sera D."/>
            <person name="Hendrix R.W."/>
            <person name="Hatfull G.F."/>
        </authorList>
    </citation>
    <scope>NUCLEOTIDE SEQUENCE [LARGE SCALE GENOMIC DNA]</scope>
    <source>
        <strain evidence="3">JCM 19170</strain>
    </source>
</reference>
<dbReference type="Proteomes" id="UP000182108">
    <property type="component" value="Unassembled WGS sequence"/>
</dbReference>
<dbReference type="AlphaFoldDB" id="A0A0K6IWP9"/>
<gene>
    <name evidence="2" type="ORF">Ga0061068_1084</name>
</gene>
<keyword evidence="3" id="KW-1185">Reference proteome</keyword>
<dbReference type="EMBL" id="CYHH01000008">
    <property type="protein sequence ID" value="CUB07479.1"/>
    <property type="molecule type" value="Genomic_DNA"/>
</dbReference>
<dbReference type="Pfam" id="PF03625">
    <property type="entry name" value="DUF302"/>
    <property type="match status" value="1"/>
</dbReference>
<dbReference type="SUPFAM" id="SSF103247">
    <property type="entry name" value="TT1751-like"/>
    <property type="match status" value="1"/>
</dbReference>
<dbReference type="InterPro" id="IPR005180">
    <property type="entry name" value="DUF302"/>
</dbReference>
<dbReference type="CDD" id="cd14797">
    <property type="entry name" value="DUF302"/>
    <property type="match status" value="1"/>
</dbReference>
<dbReference type="PANTHER" id="PTHR38342">
    <property type="entry name" value="SLR5037 PROTEIN"/>
    <property type="match status" value="1"/>
</dbReference>
<dbReference type="InterPro" id="IPR035923">
    <property type="entry name" value="TT1751-like_sf"/>
</dbReference>